<feature type="domain" description="KOW" evidence="2">
    <location>
        <begin position="13"/>
        <end position="40"/>
    </location>
</feature>
<dbReference type="GO" id="GO:0006357">
    <property type="term" value="P:regulation of transcription by RNA polymerase II"/>
    <property type="evidence" value="ECO:0007669"/>
    <property type="project" value="InterPro"/>
</dbReference>
<dbReference type="SMART" id="SM00739">
    <property type="entry name" value="KOW"/>
    <property type="match status" value="4"/>
</dbReference>
<protein>
    <recommendedName>
        <fullName evidence="2">KOW domain-containing protein</fullName>
    </recommendedName>
</protein>
<evidence type="ECO:0000259" key="2">
    <source>
        <dbReference type="SMART" id="SM00739"/>
    </source>
</evidence>
<evidence type="ECO:0000256" key="1">
    <source>
        <dbReference type="SAM" id="MobiDB-lite"/>
    </source>
</evidence>
<dbReference type="Pfam" id="PF23284">
    <property type="entry name" value="KOW2_Spt5"/>
    <property type="match status" value="1"/>
</dbReference>
<dbReference type="InterPro" id="IPR005824">
    <property type="entry name" value="KOW"/>
</dbReference>
<dbReference type="Pfam" id="PF23042">
    <property type="entry name" value="KOW1_SPT5"/>
    <property type="match status" value="1"/>
</dbReference>
<dbReference type="CDD" id="cd06081">
    <property type="entry name" value="KOW_Spt5_1"/>
    <property type="match status" value="1"/>
</dbReference>
<evidence type="ECO:0000313" key="4">
    <source>
        <dbReference type="Proteomes" id="UP000824469"/>
    </source>
</evidence>
<feature type="region of interest" description="Disordered" evidence="1">
    <location>
        <begin position="408"/>
        <end position="430"/>
    </location>
</feature>
<dbReference type="CDD" id="cd06084">
    <property type="entry name" value="KOW_Spt5_4"/>
    <property type="match status" value="1"/>
</dbReference>
<dbReference type="Gene3D" id="2.30.30.30">
    <property type="match status" value="3"/>
</dbReference>
<accession>A0AA38FC52</accession>
<keyword evidence="4" id="KW-1185">Reference proteome</keyword>
<dbReference type="Pfam" id="PF23037">
    <property type="entry name" value="KOWx_SPT5"/>
    <property type="match status" value="1"/>
</dbReference>
<dbReference type="OMA" id="FAHFRTP"/>
<dbReference type="InterPro" id="IPR041973">
    <property type="entry name" value="KOW_Spt5_1"/>
</dbReference>
<reference evidence="3 4" key="1">
    <citation type="journal article" date="2021" name="Nat. Plants">
        <title>The Taxus genome provides insights into paclitaxel biosynthesis.</title>
        <authorList>
            <person name="Xiong X."/>
            <person name="Gou J."/>
            <person name="Liao Q."/>
            <person name="Li Y."/>
            <person name="Zhou Q."/>
            <person name="Bi G."/>
            <person name="Li C."/>
            <person name="Du R."/>
            <person name="Wang X."/>
            <person name="Sun T."/>
            <person name="Guo L."/>
            <person name="Liang H."/>
            <person name="Lu P."/>
            <person name="Wu Y."/>
            <person name="Zhang Z."/>
            <person name="Ro D.K."/>
            <person name="Shang Y."/>
            <person name="Huang S."/>
            <person name="Yan J."/>
        </authorList>
    </citation>
    <scope>NUCLEOTIDE SEQUENCE [LARGE SCALE GENOMIC DNA]</scope>
    <source>
        <strain evidence="3">Ta-2019</strain>
    </source>
</reference>
<organism evidence="3 4">
    <name type="scientific">Taxus chinensis</name>
    <name type="common">Chinese yew</name>
    <name type="synonym">Taxus wallichiana var. chinensis</name>
    <dbReference type="NCBI Taxonomy" id="29808"/>
    <lineage>
        <taxon>Eukaryota</taxon>
        <taxon>Viridiplantae</taxon>
        <taxon>Streptophyta</taxon>
        <taxon>Embryophyta</taxon>
        <taxon>Tracheophyta</taxon>
        <taxon>Spermatophyta</taxon>
        <taxon>Pinopsida</taxon>
        <taxon>Pinidae</taxon>
        <taxon>Conifers II</taxon>
        <taxon>Cupressales</taxon>
        <taxon>Taxaceae</taxon>
        <taxon>Taxus</taxon>
    </lineage>
</organism>
<dbReference type="GO" id="GO:0003729">
    <property type="term" value="F:mRNA binding"/>
    <property type="evidence" value="ECO:0007669"/>
    <property type="project" value="TreeGrafter"/>
</dbReference>
<proteinExistence type="predicted"/>
<dbReference type="EMBL" id="JAHRHJ020000011">
    <property type="protein sequence ID" value="KAH9295946.1"/>
    <property type="molecule type" value="Genomic_DNA"/>
</dbReference>
<comment type="caution">
    <text evidence="3">The sequence shown here is derived from an EMBL/GenBank/DDBJ whole genome shotgun (WGS) entry which is preliminary data.</text>
</comment>
<dbReference type="GO" id="GO:0032784">
    <property type="term" value="P:regulation of DNA-templated transcription elongation"/>
    <property type="evidence" value="ECO:0007669"/>
    <property type="project" value="InterPro"/>
</dbReference>
<dbReference type="PANTHER" id="PTHR11125">
    <property type="entry name" value="SUPPRESSOR OF TY 5"/>
    <property type="match status" value="1"/>
</dbReference>
<dbReference type="PANTHER" id="PTHR11125:SF7">
    <property type="entry name" value="TRANSCRIPTION ELONGATION FACTOR SPT5"/>
    <property type="match status" value="1"/>
</dbReference>
<dbReference type="InterPro" id="IPR057936">
    <property type="entry name" value="KOWx_Spt5"/>
</dbReference>
<dbReference type="Pfam" id="PF00467">
    <property type="entry name" value="KOW"/>
    <property type="match status" value="1"/>
</dbReference>
<dbReference type="Proteomes" id="UP000824469">
    <property type="component" value="Unassembled WGS sequence"/>
</dbReference>
<dbReference type="GO" id="GO:0032044">
    <property type="term" value="C:DSIF complex"/>
    <property type="evidence" value="ECO:0007669"/>
    <property type="project" value="TreeGrafter"/>
</dbReference>
<dbReference type="InterPro" id="IPR008991">
    <property type="entry name" value="Translation_prot_SH3-like_sf"/>
</dbReference>
<dbReference type="InterPro" id="IPR041977">
    <property type="entry name" value="KOW_Spt5_4"/>
</dbReference>
<feature type="domain" description="KOW" evidence="2">
    <location>
        <begin position="345"/>
        <end position="372"/>
    </location>
</feature>
<feature type="domain" description="KOW" evidence="2">
    <location>
        <begin position="166"/>
        <end position="193"/>
    </location>
</feature>
<name>A0AA38FC52_TAXCH</name>
<dbReference type="SUPFAM" id="SSF50104">
    <property type="entry name" value="Translation proteins SH3-like domain"/>
    <property type="match status" value="2"/>
</dbReference>
<sequence>MTDVLTVDVKSMELGKETWVRVKSGIYKGYLAKIVDIDNMRQRVTVKLVPRLDLQAMKKKMERFVSGNREKRKAVSFAPPARLFNLREIKDMGIMVERKRDPVTGEVFESVDNLMFKLKDGYLYKILSLKSVTSQNIKPSFDELQQFQSDGGAESEMAAGVAKKRHFMKGDVVVVRSGDLKNLKGCVEKVDDENIHVKPKMQGIDGTLLVFKQNELCKFFETGDHVKVLSGRHEGTSGMIVKVENNNVLVIIADRSREDIRVFADNVVECKEEASGLTKLGEYELHDFVQLDRNNFGVITGVENDGFQILKGIPERSEVVSVKVRDISKKIYDRNCKAEDQYRNSVGLRDVMKILEGPFKGKQGPVEHMNRGIVFIRDTHCLDNGGFVCAKARSCVAVAGTQPADTASAFGGFRPPQHGGRGIPGRGGRVEGAEGERILWWEEV</sequence>
<dbReference type="InterPro" id="IPR041976">
    <property type="entry name" value="KOW_Spt5_3"/>
</dbReference>
<gene>
    <name evidence="3" type="ORF">KI387_039534</name>
</gene>
<feature type="domain" description="KOW" evidence="2">
    <location>
        <begin position="219"/>
        <end position="246"/>
    </location>
</feature>
<dbReference type="GO" id="GO:0006368">
    <property type="term" value="P:transcription elongation by RNA polymerase II"/>
    <property type="evidence" value="ECO:0007669"/>
    <property type="project" value="TreeGrafter"/>
</dbReference>
<dbReference type="AlphaFoldDB" id="A0AA38FC52"/>
<dbReference type="InterPro" id="IPR041975">
    <property type="entry name" value="KOW_Spt5_2"/>
</dbReference>
<evidence type="ECO:0000313" key="3">
    <source>
        <dbReference type="EMBL" id="KAH9295946.1"/>
    </source>
</evidence>
<dbReference type="InterPro" id="IPR014722">
    <property type="entry name" value="Rib_uL2_dom2"/>
</dbReference>
<dbReference type="CDD" id="cd06083">
    <property type="entry name" value="KOW_Spt5_3"/>
    <property type="match status" value="1"/>
</dbReference>
<dbReference type="Pfam" id="PF23291">
    <property type="entry name" value="KOW4_SPT5"/>
    <property type="match status" value="1"/>
</dbReference>
<dbReference type="InterPro" id="IPR039659">
    <property type="entry name" value="SPT5"/>
</dbReference>